<proteinExistence type="predicted"/>
<dbReference type="AlphaFoldDB" id="A0A0B8Q7M7"/>
<name>A0A0B8Q7M7_9VIBR</name>
<evidence type="ECO:0000313" key="2">
    <source>
        <dbReference type="Proteomes" id="UP000031666"/>
    </source>
</evidence>
<gene>
    <name evidence="1" type="ORF">JCM19241_3592</name>
</gene>
<dbReference type="Proteomes" id="UP000031666">
    <property type="component" value="Unassembled WGS sequence"/>
</dbReference>
<evidence type="ECO:0000313" key="1">
    <source>
        <dbReference type="EMBL" id="GAM75680.1"/>
    </source>
</evidence>
<reference evidence="1 2" key="1">
    <citation type="submission" date="2015-01" db="EMBL/GenBank/DDBJ databases">
        <title>Vibrio sp. C94 JCM 19241 whole genome shotgun sequence.</title>
        <authorList>
            <person name="Sawabe T."/>
            <person name="Meirelles P."/>
            <person name="Feng G."/>
            <person name="Sayaka M."/>
            <person name="Hattori M."/>
            <person name="Ohkuma M."/>
        </authorList>
    </citation>
    <scope>NUCLEOTIDE SEQUENCE [LARGE SCALE GENOMIC DNA]</scope>
    <source>
        <strain evidence="2">JCM 19241</strain>
    </source>
</reference>
<sequence length="109" mass="12137">MLWYISKANRAIAVLIAITLSLRVLATIPSLSQLIVLEIFTWWVLGGSIAISFILEFAYRNSRSSSKEIVALRLSTIRWYVWSFIVVGVILQIPTAQSVKAPSTTGSRP</sequence>
<accession>A0A0B8Q7M7</accession>
<dbReference type="EMBL" id="BBSC01000004">
    <property type="protein sequence ID" value="GAM75680.1"/>
    <property type="molecule type" value="Genomic_DNA"/>
</dbReference>
<dbReference type="STRING" id="1481914.JCM19241_3592"/>
<organism evidence="1 2">
    <name type="scientific">Vibrio ishigakensis</name>
    <dbReference type="NCBI Taxonomy" id="1481914"/>
    <lineage>
        <taxon>Bacteria</taxon>
        <taxon>Pseudomonadati</taxon>
        <taxon>Pseudomonadota</taxon>
        <taxon>Gammaproteobacteria</taxon>
        <taxon>Vibrionales</taxon>
        <taxon>Vibrionaceae</taxon>
        <taxon>Vibrio</taxon>
    </lineage>
</organism>
<protein>
    <submittedName>
        <fullName evidence="1">Cdc6-related protein</fullName>
    </submittedName>
</protein>
<reference evidence="1 2" key="2">
    <citation type="submission" date="2015-01" db="EMBL/GenBank/DDBJ databases">
        <authorList>
            <consortium name="NBRP consortium"/>
            <person name="Sawabe T."/>
            <person name="Meirelles P."/>
            <person name="Feng G."/>
            <person name="Sayaka M."/>
            <person name="Hattori M."/>
            <person name="Ohkuma M."/>
        </authorList>
    </citation>
    <scope>NUCLEOTIDE SEQUENCE [LARGE SCALE GENOMIC DNA]</scope>
    <source>
        <strain evidence="2">JCM 19241</strain>
    </source>
</reference>
<comment type="caution">
    <text evidence="1">The sequence shown here is derived from an EMBL/GenBank/DDBJ whole genome shotgun (WGS) entry which is preliminary data.</text>
</comment>